<name>A0A5J4L156_9ZZZZ</name>
<keyword evidence="5" id="KW-0560">Oxidoreductase</keyword>
<evidence type="ECO:0000256" key="5">
    <source>
        <dbReference type="ARBA" id="ARBA00023002"/>
    </source>
</evidence>
<dbReference type="EMBL" id="BLAB01000001">
    <property type="protein sequence ID" value="GER93955.1"/>
    <property type="molecule type" value="Genomic_DNA"/>
</dbReference>
<keyword evidence="6" id="KW-0408">Iron</keyword>
<evidence type="ECO:0000256" key="7">
    <source>
        <dbReference type="ARBA" id="ARBA00023014"/>
    </source>
</evidence>
<keyword evidence="9" id="KW-0676">Redox-active center</keyword>
<keyword evidence="7" id="KW-0411">Iron-sulfur</keyword>
<evidence type="ECO:0000256" key="3">
    <source>
        <dbReference type="ARBA" id="ARBA00022723"/>
    </source>
</evidence>
<dbReference type="GO" id="GO:0046872">
    <property type="term" value="F:metal ion binding"/>
    <property type="evidence" value="ECO:0007669"/>
    <property type="project" value="UniProtKB-KW"/>
</dbReference>
<dbReference type="Pfam" id="PF02677">
    <property type="entry name" value="QueH"/>
    <property type="match status" value="1"/>
</dbReference>
<keyword evidence="3" id="KW-0479">Metal-binding</keyword>
<dbReference type="GO" id="GO:0051539">
    <property type="term" value="F:4 iron, 4 sulfur cluster binding"/>
    <property type="evidence" value="ECO:0007669"/>
    <property type="project" value="UniProtKB-KW"/>
</dbReference>
<evidence type="ECO:0000256" key="8">
    <source>
        <dbReference type="ARBA" id="ARBA00023157"/>
    </source>
</evidence>
<evidence type="ECO:0008006" key="11">
    <source>
        <dbReference type="Google" id="ProtNLM"/>
    </source>
</evidence>
<dbReference type="PANTHER" id="PTHR36701">
    <property type="entry name" value="EPOXYQUEUOSINE REDUCTASE QUEH"/>
    <property type="match status" value="1"/>
</dbReference>
<keyword evidence="1" id="KW-0004">4Fe-4S</keyword>
<gene>
    <name evidence="10" type="ORF">A45J_1713</name>
</gene>
<dbReference type="PANTHER" id="PTHR36701:SF1">
    <property type="entry name" value="EPOXYQUEUOSINE REDUCTASE QUEH"/>
    <property type="match status" value="1"/>
</dbReference>
<proteinExistence type="inferred from homology"/>
<keyword evidence="4" id="KW-0671">Queuosine biosynthesis</keyword>
<dbReference type="InterPro" id="IPR003828">
    <property type="entry name" value="QueH"/>
</dbReference>
<dbReference type="AlphaFoldDB" id="A0A5J4L156"/>
<keyword evidence="2" id="KW-0819">tRNA processing</keyword>
<evidence type="ECO:0000256" key="6">
    <source>
        <dbReference type="ARBA" id="ARBA00023004"/>
    </source>
</evidence>
<keyword evidence="8" id="KW-1015">Disulfide bond</keyword>
<comment type="caution">
    <text evidence="10">The sequence shown here is derived from an EMBL/GenBank/DDBJ whole genome shotgun (WGS) entry which is preliminary data.</text>
</comment>
<protein>
    <recommendedName>
        <fullName evidence="11">Epoxyqueuosine reductase QueH</fullName>
    </recommendedName>
</protein>
<dbReference type="HAMAP" id="MF_02089">
    <property type="entry name" value="QueH"/>
    <property type="match status" value="1"/>
</dbReference>
<evidence type="ECO:0000256" key="9">
    <source>
        <dbReference type="ARBA" id="ARBA00023284"/>
    </source>
</evidence>
<dbReference type="GO" id="GO:0016491">
    <property type="term" value="F:oxidoreductase activity"/>
    <property type="evidence" value="ECO:0007669"/>
    <property type="project" value="UniProtKB-KW"/>
</dbReference>
<dbReference type="GO" id="GO:0008616">
    <property type="term" value="P:tRNA queuosine(34) biosynthetic process"/>
    <property type="evidence" value="ECO:0007669"/>
    <property type="project" value="UniProtKB-KW"/>
</dbReference>
<reference evidence="10" key="1">
    <citation type="submission" date="2019-10" db="EMBL/GenBank/DDBJ databases">
        <title>Metagenomic sequencing of thiosulfate-disproportionating enrichment culture.</title>
        <authorList>
            <person name="Umezawa K."/>
            <person name="Kojima H."/>
            <person name="Fukui M."/>
        </authorList>
    </citation>
    <scope>NUCLEOTIDE SEQUENCE</scope>
    <source>
        <strain evidence="10">45J</strain>
    </source>
</reference>
<evidence type="ECO:0000256" key="1">
    <source>
        <dbReference type="ARBA" id="ARBA00022485"/>
    </source>
</evidence>
<sequence>MKLLMHICCANCALYPLTFVRQMGIDVTGLWFNPNIHPYTEYKSRLNALKKLEILWDLSVEYIDYYGLKEYLRNVVGNEDNRCEYCYSIRLEETAKRAREINADAFTTSLMVSPYQKFDMIIDIGRVMQERYSVEFFVEDFRKGFNDGRRMSRELGLYRQKYCGCIYSEMERYGRHTTHR</sequence>
<evidence type="ECO:0000256" key="2">
    <source>
        <dbReference type="ARBA" id="ARBA00022694"/>
    </source>
</evidence>
<evidence type="ECO:0000256" key="4">
    <source>
        <dbReference type="ARBA" id="ARBA00022785"/>
    </source>
</evidence>
<evidence type="ECO:0000313" key="10">
    <source>
        <dbReference type="EMBL" id="GER93955.1"/>
    </source>
</evidence>
<accession>A0A5J4L156</accession>
<organism evidence="10">
    <name type="scientific">hot springs metagenome</name>
    <dbReference type="NCBI Taxonomy" id="433727"/>
    <lineage>
        <taxon>unclassified sequences</taxon>
        <taxon>metagenomes</taxon>
        <taxon>ecological metagenomes</taxon>
    </lineage>
</organism>